<evidence type="ECO:0000313" key="11">
    <source>
        <dbReference type="Proteomes" id="UP000280726"/>
    </source>
</evidence>
<name>A0A3N5AAB1_9MICO</name>
<evidence type="ECO:0000256" key="4">
    <source>
        <dbReference type="ARBA" id="ARBA00022679"/>
    </source>
</evidence>
<dbReference type="GO" id="GO:0032259">
    <property type="term" value="P:methylation"/>
    <property type="evidence" value="ECO:0007669"/>
    <property type="project" value="UniProtKB-KW"/>
</dbReference>
<keyword evidence="11" id="KW-1185">Reference proteome</keyword>
<dbReference type="Proteomes" id="UP000280726">
    <property type="component" value="Unassembled WGS sequence"/>
</dbReference>
<sequence length="514" mass="56367">MISQTQSQHDVEQSTLEELESRLWAAANALRGPVDPADFKTYVFPMLFWKWLSDTWAYEHDQAVEKYGDDLDDEIEADEHRFVLPEGASWYDVTTRTAGNLGAHVQQAFTDIEQANPKALARIFGDANWADQDRIPAHAILGIVKAFNQIRLSPDRVSSDLLGQGYEYLLKNFADSSGKKAGEFFTPRSVVHLLVDVLQPTEAETVYDPACGSGGMLVSTIGKLRADGLQYQSLNLYGQEVNLTTSAIARMNLILNGFDSSRIARGDTLRDPKHRTVAGNLRRFDVVIANPPFSLKDWGAENWATDPRAFCGVPPAGNADYAWVQHMVASMKGRTGRAGVVMPLGVLFRGGKEATIRKCIVEADQLEAVIALPTGLFYSTGIPACILIFRSEKLAERQGHVLFVDAAARFVKGKNQNTMSDDDVAAAVAAYRTGIDPDGEDQGVNVRLVPLEEIAGNDFDLNIGRYVRAESAEELDLETALVRYQEARAERITAEEALFARLAAAGIADLGGVQ</sequence>
<keyword evidence="6" id="KW-0680">Restriction system</keyword>
<organism evidence="10 11">
    <name type="scientific">Georgenia muralis</name>
    <dbReference type="NCBI Taxonomy" id="154117"/>
    <lineage>
        <taxon>Bacteria</taxon>
        <taxon>Bacillati</taxon>
        <taxon>Actinomycetota</taxon>
        <taxon>Actinomycetes</taxon>
        <taxon>Micrococcales</taxon>
        <taxon>Bogoriellaceae</taxon>
        <taxon>Georgenia</taxon>
    </lineage>
</organism>
<dbReference type="Gene3D" id="1.20.1260.30">
    <property type="match status" value="1"/>
</dbReference>
<dbReference type="PANTHER" id="PTHR42933:SF3">
    <property type="entry name" value="TYPE I RESTRICTION ENZYME MJAVIII METHYLASE SUBUNIT"/>
    <property type="match status" value="1"/>
</dbReference>
<evidence type="ECO:0000256" key="7">
    <source>
        <dbReference type="ARBA" id="ARBA00047942"/>
    </source>
</evidence>
<comment type="catalytic activity">
    <reaction evidence="7">
        <text>a 2'-deoxyadenosine in DNA + S-adenosyl-L-methionine = an N(6)-methyl-2'-deoxyadenosine in DNA + S-adenosyl-L-homocysteine + H(+)</text>
        <dbReference type="Rhea" id="RHEA:15197"/>
        <dbReference type="Rhea" id="RHEA-COMP:12418"/>
        <dbReference type="Rhea" id="RHEA-COMP:12419"/>
        <dbReference type="ChEBI" id="CHEBI:15378"/>
        <dbReference type="ChEBI" id="CHEBI:57856"/>
        <dbReference type="ChEBI" id="CHEBI:59789"/>
        <dbReference type="ChEBI" id="CHEBI:90615"/>
        <dbReference type="ChEBI" id="CHEBI:90616"/>
        <dbReference type="EC" id="2.1.1.72"/>
    </reaction>
</comment>
<evidence type="ECO:0000259" key="8">
    <source>
        <dbReference type="Pfam" id="PF02384"/>
    </source>
</evidence>
<keyword evidence="5" id="KW-0949">S-adenosyl-L-methionine</keyword>
<feature type="domain" description="DNA methylase adenine-specific" evidence="8">
    <location>
        <begin position="158"/>
        <end position="474"/>
    </location>
</feature>
<evidence type="ECO:0000256" key="1">
    <source>
        <dbReference type="ARBA" id="ARBA00006594"/>
    </source>
</evidence>
<keyword evidence="3" id="KW-0489">Methyltransferase</keyword>
<dbReference type="InterPro" id="IPR022749">
    <property type="entry name" value="D12N6_MeTrfase_N"/>
</dbReference>
<dbReference type="PRINTS" id="PR00507">
    <property type="entry name" value="N12N6MTFRASE"/>
</dbReference>
<protein>
    <recommendedName>
        <fullName evidence="2">site-specific DNA-methyltransferase (adenine-specific)</fullName>
        <ecNumber evidence="2">2.1.1.72</ecNumber>
    </recommendedName>
</protein>
<evidence type="ECO:0000313" key="10">
    <source>
        <dbReference type="EMBL" id="RPF28561.1"/>
    </source>
</evidence>
<proteinExistence type="inferred from homology"/>
<dbReference type="PROSITE" id="PS00092">
    <property type="entry name" value="N6_MTASE"/>
    <property type="match status" value="1"/>
</dbReference>
<dbReference type="InterPro" id="IPR029063">
    <property type="entry name" value="SAM-dependent_MTases_sf"/>
</dbReference>
<dbReference type="InterPro" id="IPR051537">
    <property type="entry name" value="DNA_Adenine_Mtase"/>
</dbReference>
<evidence type="ECO:0000256" key="5">
    <source>
        <dbReference type="ARBA" id="ARBA00022691"/>
    </source>
</evidence>
<accession>A0A3N5AAB1</accession>
<dbReference type="InterPro" id="IPR038333">
    <property type="entry name" value="T1MK-like_N_sf"/>
</dbReference>
<dbReference type="RefSeq" id="WP_123918868.1">
    <property type="nucleotide sequence ID" value="NZ_RKRA01000001.1"/>
</dbReference>
<dbReference type="Pfam" id="PF02384">
    <property type="entry name" value="N6_Mtase"/>
    <property type="match status" value="1"/>
</dbReference>
<evidence type="ECO:0000256" key="3">
    <source>
        <dbReference type="ARBA" id="ARBA00022603"/>
    </source>
</evidence>
<feature type="domain" description="N6 adenine-specific DNA methyltransferase N-terminal" evidence="9">
    <location>
        <begin position="19"/>
        <end position="131"/>
    </location>
</feature>
<dbReference type="GO" id="GO:0003677">
    <property type="term" value="F:DNA binding"/>
    <property type="evidence" value="ECO:0007669"/>
    <property type="project" value="InterPro"/>
</dbReference>
<keyword evidence="4" id="KW-0808">Transferase</keyword>
<dbReference type="OrthoDB" id="9784823at2"/>
<evidence type="ECO:0000256" key="2">
    <source>
        <dbReference type="ARBA" id="ARBA00011900"/>
    </source>
</evidence>
<dbReference type="SUPFAM" id="SSF53335">
    <property type="entry name" value="S-adenosyl-L-methionine-dependent methyltransferases"/>
    <property type="match status" value="1"/>
</dbReference>
<reference evidence="10 11" key="1">
    <citation type="submission" date="2018-11" db="EMBL/GenBank/DDBJ databases">
        <title>Sequencing the genomes of 1000 actinobacteria strains.</title>
        <authorList>
            <person name="Klenk H.-P."/>
        </authorList>
    </citation>
    <scope>NUCLEOTIDE SEQUENCE [LARGE SCALE GENOMIC DNA]</scope>
    <source>
        <strain evidence="10 11">DSM 14418</strain>
    </source>
</reference>
<comment type="similarity">
    <text evidence="1">Belongs to the N(4)/N(6)-methyltransferase family.</text>
</comment>
<comment type="caution">
    <text evidence="10">The sequence shown here is derived from an EMBL/GenBank/DDBJ whole genome shotgun (WGS) entry which is preliminary data.</text>
</comment>
<dbReference type="EMBL" id="RKRA01000001">
    <property type="protein sequence ID" value="RPF28561.1"/>
    <property type="molecule type" value="Genomic_DNA"/>
</dbReference>
<dbReference type="GO" id="GO:0008170">
    <property type="term" value="F:N-methyltransferase activity"/>
    <property type="evidence" value="ECO:0007669"/>
    <property type="project" value="InterPro"/>
</dbReference>
<dbReference type="InterPro" id="IPR003356">
    <property type="entry name" value="DNA_methylase_A-5"/>
</dbReference>
<dbReference type="GO" id="GO:0009007">
    <property type="term" value="F:site-specific DNA-methyltransferase (adenine-specific) activity"/>
    <property type="evidence" value="ECO:0007669"/>
    <property type="project" value="UniProtKB-EC"/>
</dbReference>
<dbReference type="AlphaFoldDB" id="A0A3N5AAB1"/>
<dbReference type="GO" id="GO:0009307">
    <property type="term" value="P:DNA restriction-modification system"/>
    <property type="evidence" value="ECO:0007669"/>
    <property type="project" value="UniProtKB-KW"/>
</dbReference>
<evidence type="ECO:0000259" key="9">
    <source>
        <dbReference type="Pfam" id="PF12161"/>
    </source>
</evidence>
<dbReference type="Pfam" id="PF12161">
    <property type="entry name" value="HsdM_N"/>
    <property type="match status" value="1"/>
</dbReference>
<gene>
    <name evidence="10" type="ORF">EDD32_3094</name>
</gene>
<dbReference type="EC" id="2.1.1.72" evidence="2"/>
<dbReference type="Gene3D" id="3.40.50.150">
    <property type="entry name" value="Vaccinia Virus protein VP39"/>
    <property type="match status" value="1"/>
</dbReference>
<dbReference type="PANTHER" id="PTHR42933">
    <property type="entry name" value="SLR6095 PROTEIN"/>
    <property type="match status" value="1"/>
</dbReference>
<dbReference type="InterPro" id="IPR002052">
    <property type="entry name" value="DNA_methylase_N6_adenine_CS"/>
</dbReference>
<evidence type="ECO:0000256" key="6">
    <source>
        <dbReference type="ARBA" id="ARBA00022747"/>
    </source>
</evidence>